<proteinExistence type="predicted"/>
<feature type="transmembrane region" description="Helical" evidence="5">
    <location>
        <begin position="121"/>
        <end position="142"/>
    </location>
</feature>
<dbReference type="SUPFAM" id="SSF161111">
    <property type="entry name" value="Cation efflux protein transmembrane domain-like"/>
    <property type="match status" value="1"/>
</dbReference>
<reference evidence="7" key="2">
    <citation type="submission" date="2021-04" db="EMBL/GenBank/DDBJ databases">
        <authorList>
            <person name="Gilroy R."/>
        </authorList>
    </citation>
    <scope>NUCLEOTIDE SEQUENCE</scope>
    <source>
        <strain evidence="7">G4-2901</strain>
    </source>
</reference>
<keyword evidence="3 5" id="KW-1133">Transmembrane helix</keyword>
<dbReference type="InterPro" id="IPR050681">
    <property type="entry name" value="CDF/SLC30A"/>
</dbReference>
<reference evidence="7" key="1">
    <citation type="journal article" date="2021" name="PeerJ">
        <title>Extensive microbial diversity within the chicken gut microbiome revealed by metagenomics and culture.</title>
        <authorList>
            <person name="Gilroy R."/>
            <person name="Ravi A."/>
            <person name="Getino M."/>
            <person name="Pursley I."/>
            <person name="Horton D.L."/>
            <person name="Alikhan N.F."/>
            <person name="Baker D."/>
            <person name="Gharbi K."/>
            <person name="Hall N."/>
            <person name="Watson M."/>
            <person name="Adriaenssens E.M."/>
            <person name="Foster-Nyarko E."/>
            <person name="Jarju S."/>
            <person name="Secka A."/>
            <person name="Antonio M."/>
            <person name="Oren A."/>
            <person name="Chaudhuri R.R."/>
            <person name="La Ragione R."/>
            <person name="Hildebrand F."/>
            <person name="Pallen M.J."/>
        </authorList>
    </citation>
    <scope>NUCLEOTIDE SEQUENCE</scope>
    <source>
        <strain evidence="7">G4-2901</strain>
    </source>
</reference>
<dbReference type="GO" id="GO:0005886">
    <property type="term" value="C:plasma membrane"/>
    <property type="evidence" value="ECO:0007669"/>
    <property type="project" value="TreeGrafter"/>
</dbReference>
<feature type="transmembrane region" description="Helical" evidence="5">
    <location>
        <begin position="90"/>
        <end position="109"/>
    </location>
</feature>
<evidence type="ECO:0000256" key="5">
    <source>
        <dbReference type="SAM" id="Phobius"/>
    </source>
</evidence>
<dbReference type="Pfam" id="PF01545">
    <property type="entry name" value="Cation_efflux"/>
    <property type="match status" value="1"/>
</dbReference>
<keyword evidence="2 5" id="KW-0812">Transmembrane</keyword>
<sequence>MGYRHESVTQEKSQGEKRTAFVVIFSAITMVLEIIFGLFSNSMALLADGIHMGSHVLAIGLSWGAYALVRKLRRKQVNNVDNDKVLSLSAYTSGVLLLIFAVFIIIEAAERFFSNAVEIRYTEAMIVAAIGMVVNIICAFVLHDNNGHKHEDYNRHSAYLHVVADALTSLGAIFGLICAMIWDITWIDTLVAVVCSAVIIRWAKNLLFDTGKILTSRNDREL</sequence>
<gene>
    <name evidence="7" type="ORF">H9777_09425</name>
</gene>
<organism evidence="7 8">
    <name type="scientific">Candidatus Phocaeicola faecigallinarum</name>
    <dbReference type="NCBI Taxonomy" id="2838732"/>
    <lineage>
        <taxon>Bacteria</taxon>
        <taxon>Pseudomonadati</taxon>
        <taxon>Bacteroidota</taxon>
        <taxon>Bacteroidia</taxon>
        <taxon>Bacteroidales</taxon>
        <taxon>Bacteroidaceae</taxon>
        <taxon>Phocaeicola</taxon>
    </lineage>
</organism>
<evidence type="ECO:0000256" key="3">
    <source>
        <dbReference type="ARBA" id="ARBA00022989"/>
    </source>
</evidence>
<dbReference type="PANTHER" id="PTHR11562">
    <property type="entry name" value="CATION EFFLUX PROTEIN/ ZINC TRANSPORTER"/>
    <property type="match status" value="1"/>
</dbReference>
<dbReference type="NCBIfam" id="TIGR01297">
    <property type="entry name" value="CDF"/>
    <property type="match status" value="1"/>
</dbReference>
<feature type="transmembrane region" description="Helical" evidence="5">
    <location>
        <begin position="190"/>
        <end position="208"/>
    </location>
</feature>
<comment type="caution">
    <text evidence="7">The sequence shown here is derived from an EMBL/GenBank/DDBJ whole genome shotgun (WGS) entry which is preliminary data.</text>
</comment>
<dbReference type="GO" id="GO:0005385">
    <property type="term" value="F:zinc ion transmembrane transporter activity"/>
    <property type="evidence" value="ECO:0007669"/>
    <property type="project" value="TreeGrafter"/>
</dbReference>
<accession>A0A948TC99</accession>
<protein>
    <submittedName>
        <fullName evidence="7">Cation diffusion facilitator family transporter</fullName>
    </submittedName>
</protein>
<evidence type="ECO:0000313" key="8">
    <source>
        <dbReference type="Proteomes" id="UP000783796"/>
    </source>
</evidence>
<dbReference type="Proteomes" id="UP000783796">
    <property type="component" value="Unassembled WGS sequence"/>
</dbReference>
<evidence type="ECO:0000259" key="6">
    <source>
        <dbReference type="Pfam" id="PF01545"/>
    </source>
</evidence>
<evidence type="ECO:0000256" key="4">
    <source>
        <dbReference type="ARBA" id="ARBA00023136"/>
    </source>
</evidence>
<dbReference type="PANTHER" id="PTHR11562:SF40">
    <property type="entry name" value="CATION EFFLUX SYSTEM PROTEIN"/>
    <property type="match status" value="1"/>
</dbReference>
<feature type="domain" description="Cation efflux protein transmembrane" evidence="6">
    <location>
        <begin position="23"/>
        <end position="214"/>
    </location>
</feature>
<name>A0A948TC99_9BACT</name>
<dbReference type="InterPro" id="IPR058533">
    <property type="entry name" value="Cation_efflux_TM"/>
</dbReference>
<feature type="transmembrane region" description="Helical" evidence="5">
    <location>
        <begin position="162"/>
        <end position="184"/>
    </location>
</feature>
<feature type="transmembrane region" description="Helical" evidence="5">
    <location>
        <begin position="20"/>
        <end position="40"/>
    </location>
</feature>
<dbReference type="InterPro" id="IPR027469">
    <property type="entry name" value="Cation_efflux_TMD_sf"/>
</dbReference>
<dbReference type="InterPro" id="IPR002524">
    <property type="entry name" value="Cation_efflux"/>
</dbReference>
<dbReference type="EMBL" id="JAHLFW010000079">
    <property type="protein sequence ID" value="MBU3838508.1"/>
    <property type="molecule type" value="Genomic_DNA"/>
</dbReference>
<evidence type="ECO:0000313" key="7">
    <source>
        <dbReference type="EMBL" id="MBU3838508.1"/>
    </source>
</evidence>
<dbReference type="Gene3D" id="1.20.1510.10">
    <property type="entry name" value="Cation efflux protein transmembrane domain"/>
    <property type="match status" value="1"/>
</dbReference>
<evidence type="ECO:0000256" key="2">
    <source>
        <dbReference type="ARBA" id="ARBA00022692"/>
    </source>
</evidence>
<dbReference type="AlphaFoldDB" id="A0A948TC99"/>
<evidence type="ECO:0000256" key="1">
    <source>
        <dbReference type="ARBA" id="ARBA00004141"/>
    </source>
</evidence>
<keyword evidence="4 5" id="KW-0472">Membrane</keyword>
<comment type="subcellular location">
    <subcellularLocation>
        <location evidence="1">Membrane</location>
        <topology evidence="1">Multi-pass membrane protein</topology>
    </subcellularLocation>
</comment>
<feature type="transmembrane region" description="Helical" evidence="5">
    <location>
        <begin position="52"/>
        <end position="69"/>
    </location>
</feature>